<keyword evidence="7" id="KW-0732">Signal</keyword>
<dbReference type="PROSITE" id="PS52016">
    <property type="entry name" value="TONB_DEPENDENT_REC_3"/>
    <property type="match status" value="1"/>
</dbReference>
<dbReference type="GO" id="GO:0015343">
    <property type="term" value="F:siderophore-iron transmembrane transporter activity"/>
    <property type="evidence" value="ECO:0007669"/>
    <property type="project" value="InterPro"/>
</dbReference>
<protein>
    <recommendedName>
        <fullName evidence="17">Secretin/TonB short N-terminal domain-containing protein</fullName>
    </recommendedName>
</protein>
<sequence>MLLLCEPFSAPGVTEKESHLDPSFSGPPFMPQHPTLLARTLRQLLLGASLSLTTLPAVMAADAKAYHIAPTTLEAALNQFGREAGVLVSFGSAVTAGMQSPGLSGSYSAAEGLQKLLEGTGLQARAEGDNAYSLQPAGAPATLELQTSNVVGDWLGDAAQTNVFEHPGARDVIRREEFERQGATQARDVLNRIPGVNAPDNNGTGSHDMALNFGIRGLNPRLASRSTVLMDGIPVPFAPYGQPQLSFAPISMGNMDAVDVVRGGGAVRYGPQNVGGIVNFVTRAIPDAPTVKGGLQTETSPSSSHDGFKTTGNLLAGGTADNGLGGAILYSGTRGGDWRENSNTRIDDLILKGKYQLDDANSFNAMAQYYEGQADMPGGLNVKDYKADPYQSTRPYDKFWGRRTMFNVGYRYEQDRREFTVNSFFTKTLRSGYLDQGSFLSLSPREYWVRGLETRFAQGFDLGPTSHEVGVGYRYINEAGHELRYRTPIAANQQIPTTNSRNDRDTRGGTEANAFFIDDRIDIGKWTLTPGIRYEMIESQQTNNLSNVKYKGDYNTALPALNVLYHLTDDWNLYANTEGSFGSVQYSQMPNRVNSGEVKPEKARTWELGTRYDNGNLRAEIGAFLINFDNQYDSNQTNDTVIARGETRHQGIESSINYALDGLSPALAGFDVYATYAYVDATIREDGPNKGNRVPFSSKHKGTLGVGYTEGPWKLNVDSSYQSSQFADNANTQAESADGANGRIPGYMLFSSRAAYDFGPQLSDLNVAVGVKNIFNKQYYTRSFDDNNKGKYVGEPRTVYVQTSIAF</sequence>
<evidence type="ECO:0000256" key="16">
    <source>
        <dbReference type="RuleBase" id="RU003357"/>
    </source>
</evidence>
<dbReference type="PANTHER" id="PTHR30442:SF0">
    <property type="entry name" value="FE(3+) DICITRATE TRANSPORT PROTEIN FECA"/>
    <property type="match status" value="1"/>
</dbReference>
<evidence type="ECO:0000256" key="14">
    <source>
        <dbReference type="PROSITE-ProRule" id="PRU01360"/>
    </source>
</evidence>
<keyword evidence="12" id="KW-0675">Receptor</keyword>
<dbReference type="Pfam" id="PF07660">
    <property type="entry name" value="STN"/>
    <property type="match status" value="1"/>
</dbReference>
<keyword evidence="8" id="KW-0408">Iron</keyword>
<evidence type="ECO:0000256" key="9">
    <source>
        <dbReference type="ARBA" id="ARBA00023065"/>
    </source>
</evidence>
<keyword evidence="5" id="KW-0410">Iron transport</keyword>
<dbReference type="Gene3D" id="2.170.130.10">
    <property type="entry name" value="TonB-dependent receptor, plug domain"/>
    <property type="match status" value="1"/>
</dbReference>
<dbReference type="InterPro" id="IPR010105">
    <property type="entry name" value="TonB_sidphr_rcpt"/>
</dbReference>
<dbReference type="GO" id="GO:0009279">
    <property type="term" value="C:cell outer membrane"/>
    <property type="evidence" value="ECO:0007669"/>
    <property type="project" value="UniProtKB-SubCell"/>
</dbReference>
<comment type="subcellular location">
    <subcellularLocation>
        <location evidence="1 14">Cell outer membrane</location>
        <topology evidence="1 14">Multi-pass membrane protein</topology>
    </subcellularLocation>
</comment>
<reference evidence="18 19" key="1">
    <citation type="submission" date="2018-08" db="EMBL/GenBank/DDBJ databases">
        <title>Recombination of ecologically and evolutionarily significant loci maintains genetic cohesion in the Pseudomonas syringae species complex.</title>
        <authorList>
            <person name="Dillon M."/>
            <person name="Thakur S."/>
            <person name="Almeida R.N.D."/>
            <person name="Weir B.S."/>
            <person name="Guttman D.S."/>
        </authorList>
    </citation>
    <scope>NUCLEOTIDE SEQUENCE [LARGE SCALE GENOMIC DNA]</scope>
    <source>
        <strain evidence="18 19">ICMP 14479</strain>
    </source>
</reference>
<evidence type="ECO:0000256" key="11">
    <source>
        <dbReference type="ARBA" id="ARBA00023136"/>
    </source>
</evidence>
<dbReference type="InterPro" id="IPR000531">
    <property type="entry name" value="Beta-barrel_TonB"/>
</dbReference>
<dbReference type="InterPro" id="IPR011662">
    <property type="entry name" value="Secretin/TonB_short_N"/>
</dbReference>
<evidence type="ECO:0000256" key="15">
    <source>
        <dbReference type="PROSITE-ProRule" id="PRU10144"/>
    </source>
</evidence>
<evidence type="ECO:0000259" key="17">
    <source>
        <dbReference type="SMART" id="SM00965"/>
    </source>
</evidence>
<gene>
    <name evidence="18" type="ORF">ALP29_04613</name>
</gene>
<comment type="caution">
    <text evidence="18">The sequence shown here is derived from an EMBL/GenBank/DDBJ whole genome shotgun (WGS) entry which is preliminary data.</text>
</comment>
<dbReference type="AlphaFoldDB" id="A0A3M5W7C5"/>
<keyword evidence="9" id="KW-0406">Ion transport</keyword>
<evidence type="ECO:0000313" key="19">
    <source>
        <dbReference type="Proteomes" id="UP000280395"/>
    </source>
</evidence>
<evidence type="ECO:0000256" key="5">
    <source>
        <dbReference type="ARBA" id="ARBA00022496"/>
    </source>
</evidence>
<dbReference type="NCBIfam" id="TIGR01783">
    <property type="entry name" value="TonB-siderophor"/>
    <property type="match status" value="1"/>
</dbReference>
<feature type="short sequence motif" description="TonB C-terminal box" evidence="15">
    <location>
        <begin position="790"/>
        <end position="807"/>
    </location>
</feature>
<dbReference type="Proteomes" id="UP000280395">
    <property type="component" value="Unassembled WGS sequence"/>
</dbReference>
<keyword evidence="4 14" id="KW-1134">Transmembrane beta strand</keyword>
<dbReference type="GO" id="GO:0038023">
    <property type="term" value="F:signaling receptor activity"/>
    <property type="evidence" value="ECO:0007669"/>
    <property type="project" value="InterPro"/>
</dbReference>
<dbReference type="InterPro" id="IPR036942">
    <property type="entry name" value="Beta-barrel_TonB_sf"/>
</dbReference>
<evidence type="ECO:0000256" key="3">
    <source>
        <dbReference type="ARBA" id="ARBA00022448"/>
    </source>
</evidence>
<comment type="similarity">
    <text evidence="2 14 16">Belongs to the TonB-dependent receptor family.</text>
</comment>
<evidence type="ECO:0000256" key="6">
    <source>
        <dbReference type="ARBA" id="ARBA00022692"/>
    </source>
</evidence>
<dbReference type="InterPro" id="IPR010917">
    <property type="entry name" value="TonB_rcpt_CS"/>
</dbReference>
<dbReference type="InterPro" id="IPR039426">
    <property type="entry name" value="TonB-dep_rcpt-like"/>
</dbReference>
<dbReference type="PANTHER" id="PTHR30442">
    <property type="entry name" value="IRON III DICITRATE TRANSPORT PROTEIN FECA"/>
    <property type="match status" value="1"/>
</dbReference>
<evidence type="ECO:0000256" key="10">
    <source>
        <dbReference type="ARBA" id="ARBA00023077"/>
    </source>
</evidence>
<dbReference type="InterPro" id="IPR037066">
    <property type="entry name" value="Plug_dom_sf"/>
</dbReference>
<dbReference type="InterPro" id="IPR049654">
    <property type="entry name" value="FecA-like"/>
</dbReference>
<evidence type="ECO:0000256" key="12">
    <source>
        <dbReference type="ARBA" id="ARBA00023170"/>
    </source>
</evidence>
<name>A0A3M5W7C5_PSESX</name>
<dbReference type="EMBL" id="RBUA01000097">
    <property type="protein sequence ID" value="RMU66356.1"/>
    <property type="molecule type" value="Genomic_DNA"/>
</dbReference>
<keyword evidence="6 14" id="KW-0812">Transmembrane</keyword>
<dbReference type="CDD" id="cd01347">
    <property type="entry name" value="ligand_gated_channel"/>
    <property type="match status" value="1"/>
</dbReference>
<dbReference type="SUPFAM" id="SSF56935">
    <property type="entry name" value="Porins"/>
    <property type="match status" value="1"/>
</dbReference>
<feature type="domain" description="Secretin/TonB short N-terminal" evidence="17">
    <location>
        <begin position="86"/>
        <end position="137"/>
    </location>
</feature>
<evidence type="ECO:0000256" key="7">
    <source>
        <dbReference type="ARBA" id="ARBA00022729"/>
    </source>
</evidence>
<evidence type="ECO:0000256" key="2">
    <source>
        <dbReference type="ARBA" id="ARBA00009810"/>
    </source>
</evidence>
<evidence type="ECO:0000256" key="8">
    <source>
        <dbReference type="ARBA" id="ARBA00023004"/>
    </source>
</evidence>
<dbReference type="Pfam" id="PF07715">
    <property type="entry name" value="Plug"/>
    <property type="match status" value="1"/>
</dbReference>
<proteinExistence type="inferred from homology"/>
<keyword evidence="3 14" id="KW-0813">Transport</keyword>
<dbReference type="InterPro" id="IPR012910">
    <property type="entry name" value="Plug_dom"/>
</dbReference>
<dbReference type="GO" id="GO:0015891">
    <property type="term" value="P:siderophore transport"/>
    <property type="evidence" value="ECO:0007669"/>
    <property type="project" value="InterPro"/>
</dbReference>
<keyword evidence="10 16" id="KW-0798">TonB box</keyword>
<dbReference type="SMART" id="SM00965">
    <property type="entry name" value="STN"/>
    <property type="match status" value="1"/>
</dbReference>
<dbReference type="NCBIfam" id="NF041676">
    <property type="entry name" value="FecA_OM_dicitr"/>
    <property type="match status" value="1"/>
</dbReference>
<evidence type="ECO:0000256" key="1">
    <source>
        <dbReference type="ARBA" id="ARBA00004571"/>
    </source>
</evidence>
<evidence type="ECO:0000256" key="4">
    <source>
        <dbReference type="ARBA" id="ARBA00022452"/>
    </source>
</evidence>
<dbReference type="Gene3D" id="2.40.170.20">
    <property type="entry name" value="TonB-dependent receptor, beta-barrel domain"/>
    <property type="match status" value="1"/>
</dbReference>
<keyword evidence="13 14" id="KW-0998">Cell outer membrane</keyword>
<evidence type="ECO:0000256" key="13">
    <source>
        <dbReference type="ARBA" id="ARBA00023237"/>
    </source>
</evidence>
<evidence type="ECO:0000313" key="18">
    <source>
        <dbReference type="EMBL" id="RMU66356.1"/>
    </source>
</evidence>
<dbReference type="Gene3D" id="3.55.50.30">
    <property type="match status" value="1"/>
</dbReference>
<dbReference type="PROSITE" id="PS01156">
    <property type="entry name" value="TONB_DEPENDENT_REC_2"/>
    <property type="match status" value="1"/>
</dbReference>
<accession>A0A3M5W7C5</accession>
<dbReference type="Pfam" id="PF00593">
    <property type="entry name" value="TonB_dep_Rec_b-barrel"/>
    <property type="match status" value="1"/>
</dbReference>
<keyword evidence="11 14" id="KW-0472">Membrane</keyword>
<organism evidence="18 19">
    <name type="scientific">Pseudomonas syringae pv. avii</name>
    <dbReference type="NCBI Taxonomy" id="663959"/>
    <lineage>
        <taxon>Bacteria</taxon>
        <taxon>Pseudomonadati</taxon>
        <taxon>Pseudomonadota</taxon>
        <taxon>Gammaproteobacteria</taxon>
        <taxon>Pseudomonadales</taxon>
        <taxon>Pseudomonadaceae</taxon>
        <taxon>Pseudomonas</taxon>
        <taxon>Pseudomonas syringae</taxon>
    </lineage>
</organism>